<feature type="chain" id="PRO_5015572501" description="Outer membrane protein beta-barrel domain-containing protein" evidence="1">
    <location>
        <begin position="23"/>
        <end position="236"/>
    </location>
</feature>
<dbReference type="OrthoDB" id="891525at2"/>
<reference evidence="4" key="1">
    <citation type="submission" date="2018-02" db="EMBL/GenBank/DDBJ databases">
        <title>Genome sequencing of Solimonas sp. HR-BB.</title>
        <authorList>
            <person name="Lee Y."/>
            <person name="Jeon C.O."/>
        </authorList>
    </citation>
    <scope>NUCLEOTIDE SEQUENCE [LARGE SCALE GENOMIC DNA]</scope>
    <source>
        <strain evidence="4">HR-U</strain>
    </source>
</reference>
<sequence>MKRSLIAFATVALSTAALSAFAQISTDTLPVTTTKPWIPAHKSDLEISLGLNTFAGKNAQTTNGYELRPLGSRFVSLGAMHRFRIVSGPKTALALKTGLEVSWNNFMLEGNRVISTTGGQVAFTDSDVPLAKSKLTVAYLNIPVMPTVVFRKGAVSHISLGGYAGMRLDSYTKTKTQSGSKDRDHGRYFVNNFRYGVGMSVGFRCVGTVFAEYDLNKVFEAGKGPQVSAVNFGIRL</sequence>
<evidence type="ECO:0000259" key="2">
    <source>
        <dbReference type="Pfam" id="PF13568"/>
    </source>
</evidence>
<comment type="caution">
    <text evidence="3">The sequence shown here is derived from an EMBL/GenBank/DDBJ whole genome shotgun (WGS) entry which is preliminary data.</text>
</comment>
<keyword evidence="1" id="KW-0732">Signal</keyword>
<dbReference type="Proteomes" id="UP000239590">
    <property type="component" value="Unassembled WGS sequence"/>
</dbReference>
<protein>
    <recommendedName>
        <fullName evidence="2">Outer membrane protein beta-barrel domain-containing protein</fullName>
    </recommendedName>
</protein>
<evidence type="ECO:0000256" key="1">
    <source>
        <dbReference type="SAM" id="SignalP"/>
    </source>
</evidence>
<feature type="signal peptide" evidence="1">
    <location>
        <begin position="1"/>
        <end position="22"/>
    </location>
</feature>
<dbReference type="Pfam" id="PF13568">
    <property type="entry name" value="OMP_b-brl_2"/>
    <property type="match status" value="1"/>
</dbReference>
<keyword evidence="4" id="KW-1185">Reference proteome</keyword>
<evidence type="ECO:0000313" key="4">
    <source>
        <dbReference type="Proteomes" id="UP000239590"/>
    </source>
</evidence>
<proteinExistence type="predicted"/>
<name>A0A2S7IFN2_9BACT</name>
<dbReference type="InterPro" id="IPR025665">
    <property type="entry name" value="Beta-barrel_OMP_2"/>
</dbReference>
<dbReference type="AlphaFoldDB" id="A0A2S7IFN2"/>
<feature type="domain" description="Outer membrane protein beta-barrel" evidence="2">
    <location>
        <begin position="94"/>
        <end position="204"/>
    </location>
</feature>
<dbReference type="RefSeq" id="WP_104715870.1">
    <property type="nucleotide sequence ID" value="NZ_PTRA01000008.1"/>
</dbReference>
<evidence type="ECO:0000313" key="3">
    <source>
        <dbReference type="EMBL" id="PQA53701.1"/>
    </source>
</evidence>
<dbReference type="EMBL" id="PTRA01000008">
    <property type="protein sequence ID" value="PQA53701.1"/>
    <property type="molecule type" value="Genomic_DNA"/>
</dbReference>
<accession>A0A2S7IFN2</accession>
<organism evidence="3 4">
    <name type="scientific">Siphonobacter curvatus</name>
    <dbReference type="NCBI Taxonomy" id="2094562"/>
    <lineage>
        <taxon>Bacteria</taxon>
        <taxon>Pseudomonadati</taxon>
        <taxon>Bacteroidota</taxon>
        <taxon>Cytophagia</taxon>
        <taxon>Cytophagales</taxon>
        <taxon>Cytophagaceae</taxon>
        <taxon>Siphonobacter</taxon>
    </lineage>
</organism>
<gene>
    <name evidence="3" type="ORF">C5O19_23755</name>
</gene>